<evidence type="ECO:0000256" key="4">
    <source>
        <dbReference type="ARBA" id="ARBA00022771"/>
    </source>
</evidence>
<dbReference type="SUPFAM" id="SSF57667">
    <property type="entry name" value="beta-beta-alpha zinc fingers"/>
    <property type="match status" value="2"/>
</dbReference>
<keyword evidence="3" id="KW-0677">Repeat</keyword>
<comment type="subcellular location">
    <subcellularLocation>
        <location evidence="1">Nucleus</location>
    </subcellularLocation>
</comment>
<dbReference type="GO" id="GO:0008270">
    <property type="term" value="F:zinc ion binding"/>
    <property type="evidence" value="ECO:0007669"/>
    <property type="project" value="UniProtKB-KW"/>
</dbReference>
<dbReference type="Proteomes" id="UP000313359">
    <property type="component" value="Unassembled WGS sequence"/>
</dbReference>
<dbReference type="PROSITE" id="PS00028">
    <property type="entry name" value="ZINC_FINGER_C2H2_1"/>
    <property type="match status" value="2"/>
</dbReference>
<evidence type="ECO:0000256" key="7">
    <source>
        <dbReference type="PROSITE-ProRule" id="PRU00042"/>
    </source>
</evidence>
<dbReference type="SMART" id="SM00355">
    <property type="entry name" value="ZnF_C2H2"/>
    <property type="match status" value="7"/>
</dbReference>
<dbReference type="InterPro" id="IPR036236">
    <property type="entry name" value="Znf_C2H2_sf"/>
</dbReference>
<protein>
    <recommendedName>
        <fullName evidence="8">C2H2-type domain-containing protein</fullName>
    </recommendedName>
</protein>
<evidence type="ECO:0000256" key="1">
    <source>
        <dbReference type="ARBA" id="ARBA00004123"/>
    </source>
</evidence>
<dbReference type="GO" id="GO:0005634">
    <property type="term" value="C:nucleus"/>
    <property type="evidence" value="ECO:0007669"/>
    <property type="project" value="UniProtKB-SubCell"/>
</dbReference>
<evidence type="ECO:0000259" key="8">
    <source>
        <dbReference type="PROSITE" id="PS50157"/>
    </source>
</evidence>
<evidence type="ECO:0000256" key="5">
    <source>
        <dbReference type="ARBA" id="ARBA00022833"/>
    </source>
</evidence>
<keyword evidence="5" id="KW-0862">Zinc</keyword>
<keyword evidence="2" id="KW-0479">Metal-binding</keyword>
<reference evidence="9" key="1">
    <citation type="journal article" date="2018" name="Genome Biol. Evol.">
        <title>Genomics and development of Lentinus tigrinus, a white-rot wood-decaying mushroom with dimorphic fruiting bodies.</title>
        <authorList>
            <person name="Wu B."/>
            <person name="Xu Z."/>
            <person name="Knudson A."/>
            <person name="Carlson A."/>
            <person name="Chen N."/>
            <person name="Kovaka S."/>
            <person name="LaButti K."/>
            <person name="Lipzen A."/>
            <person name="Pennachio C."/>
            <person name="Riley R."/>
            <person name="Schakwitz W."/>
            <person name="Umezawa K."/>
            <person name="Ohm R.A."/>
            <person name="Grigoriev I.V."/>
            <person name="Nagy L.G."/>
            <person name="Gibbons J."/>
            <person name="Hibbett D."/>
        </authorList>
    </citation>
    <scope>NUCLEOTIDE SEQUENCE [LARGE SCALE GENOMIC DNA]</scope>
    <source>
        <strain evidence="9">ALCF2SS1-6</strain>
    </source>
</reference>
<accession>A0A5C2SJV5</accession>
<dbReference type="InterPro" id="IPR050888">
    <property type="entry name" value="ZnF_C2H2-type_TF"/>
</dbReference>
<dbReference type="AlphaFoldDB" id="A0A5C2SJV5"/>
<sequence>MHHVCRECRRDYPTSDLLTDHFIKSPNHAYCELCDEHFDTFGMLYDHRDAAHIYCRACDVVFRMRKGLARHREEQHADRYCAQCERIFQNANNLREHERSSVHQARDVACPMRGCGRSFVSKAALVLHMESGTCASGMTRAMVDKLATKLDKGGVITNPARMIGGPSSLPDKPTVTKMWATERAWNGSAYECYLCHREYGSLPALNAHLRSPAHGEKLYRCPTRGHGCGREFRTLSAFVQHVESGSCGVRRFLVEIDQAIGQLSRNMKRLTLA</sequence>
<dbReference type="STRING" id="1328759.A0A5C2SJV5"/>
<dbReference type="Gene3D" id="3.30.160.60">
    <property type="entry name" value="Classic Zinc Finger"/>
    <property type="match status" value="2"/>
</dbReference>
<name>A0A5C2SJV5_9APHY</name>
<evidence type="ECO:0000313" key="9">
    <source>
        <dbReference type="EMBL" id="RPD63534.1"/>
    </source>
</evidence>
<evidence type="ECO:0000313" key="10">
    <source>
        <dbReference type="Proteomes" id="UP000313359"/>
    </source>
</evidence>
<evidence type="ECO:0000256" key="3">
    <source>
        <dbReference type="ARBA" id="ARBA00022737"/>
    </source>
</evidence>
<dbReference type="OrthoDB" id="6077919at2759"/>
<dbReference type="EMBL" id="ML122256">
    <property type="protein sequence ID" value="RPD63534.1"/>
    <property type="molecule type" value="Genomic_DNA"/>
</dbReference>
<gene>
    <name evidence="9" type="ORF">L227DRAFT_572682</name>
</gene>
<dbReference type="InterPro" id="IPR022755">
    <property type="entry name" value="Znf_C2H2_jaz"/>
</dbReference>
<evidence type="ECO:0000256" key="2">
    <source>
        <dbReference type="ARBA" id="ARBA00022723"/>
    </source>
</evidence>
<dbReference type="InterPro" id="IPR013087">
    <property type="entry name" value="Znf_C2H2_type"/>
</dbReference>
<evidence type="ECO:0000256" key="6">
    <source>
        <dbReference type="ARBA" id="ARBA00023242"/>
    </source>
</evidence>
<keyword evidence="4 7" id="KW-0863">Zinc-finger</keyword>
<feature type="domain" description="C2H2-type" evidence="8">
    <location>
        <begin position="190"/>
        <end position="214"/>
    </location>
</feature>
<dbReference type="Pfam" id="PF12171">
    <property type="entry name" value="zf-C2H2_jaz"/>
    <property type="match status" value="1"/>
</dbReference>
<keyword evidence="10" id="KW-1185">Reference proteome</keyword>
<dbReference type="PROSITE" id="PS50157">
    <property type="entry name" value="ZINC_FINGER_C2H2_2"/>
    <property type="match status" value="2"/>
</dbReference>
<proteinExistence type="predicted"/>
<feature type="domain" description="C2H2-type" evidence="8">
    <location>
        <begin position="79"/>
        <end position="108"/>
    </location>
</feature>
<dbReference type="Pfam" id="PF13912">
    <property type="entry name" value="zf-C2H2_6"/>
    <property type="match status" value="1"/>
</dbReference>
<dbReference type="Pfam" id="PF00096">
    <property type="entry name" value="zf-C2H2"/>
    <property type="match status" value="1"/>
</dbReference>
<keyword evidence="6" id="KW-0539">Nucleus</keyword>
<organism evidence="9 10">
    <name type="scientific">Lentinus tigrinus ALCF2SS1-6</name>
    <dbReference type="NCBI Taxonomy" id="1328759"/>
    <lineage>
        <taxon>Eukaryota</taxon>
        <taxon>Fungi</taxon>
        <taxon>Dikarya</taxon>
        <taxon>Basidiomycota</taxon>
        <taxon>Agaricomycotina</taxon>
        <taxon>Agaricomycetes</taxon>
        <taxon>Polyporales</taxon>
        <taxon>Polyporaceae</taxon>
        <taxon>Lentinus</taxon>
    </lineage>
</organism>
<dbReference type="PANTHER" id="PTHR24406">
    <property type="entry name" value="TRANSCRIPTIONAL REPRESSOR CTCFL-RELATED"/>
    <property type="match status" value="1"/>
</dbReference>